<evidence type="ECO:0000256" key="1">
    <source>
        <dbReference type="SAM" id="MobiDB-lite"/>
    </source>
</evidence>
<protein>
    <submittedName>
        <fullName evidence="2">Uncharacterized protein</fullName>
    </submittedName>
</protein>
<sequence>MDAIRRMRGLVAGGPPYADDIPRPVLEFLTAMGGDDDCSDDSPEDSRPRRSDYSARYFLEAFEAYRSTPPPSDAPARRHLSYSLLRLALFSAREAYVLDRQDCPHTHALDDAAAGQLFLDLDAKFGDVFERLLDASNLGDILEDICPSSDDSPPSPACASREDRPPIHSPVRNNSVKPPSFHLPLVPPRRPSGPLQAFRSSGWGQIPSHSSPPSTPSTHPKLPPVHKAQSLWHDYSTSSSGFSTKRA</sequence>
<reference evidence="2 3" key="1">
    <citation type="journal article" date="2012" name="Science">
        <title>The Paleozoic origin of enzymatic lignin decomposition reconstructed from 31 fungal genomes.</title>
        <authorList>
            <person name="Floudas D."/>
            <person name="Binder M."/>
            <person name="Riley R."/>
            <person name="Barry K."/>
            <person name="Blanchette R.A."/>
            <person name="Henrissat B."/>
            <person name="Martinez A.T."/>
            <person name="Otillar R."/>
            <person name="Spatafora J.W."/>
            <person name="Yadav J.S."/>
            <person name="Aerts A."/>
            <person name="Benoit I."/>
            <person name="Boyd A."/>
            <person name="Carlson A."/>
            <person name="Copeland A."/>
            <person name="Coutinho P.M."/>
            <person name="de Vries R.P."/>
            <person name="Ferreira P."/>
            <person name="Findley K."/>
            <person name="Foster B."/>
            <person name="Gaskell J."/>
            <person name="Glotzer D."/>
            <person name="Gorecki P."/>
            <person name="Heitman J."/>
            <person name="Hesse C."/>
            <person name="Hori C."/>
            <person name="Igarashi K."/>
            <person name="Jurgens J.A."/>
            <person name="Kallen N."/>
            <person name="Kersten P."/>
            <person name="Kohler A."/>
            <person name="Kuees U."/>
            <person name="Kumar T.K.A."/>
            <person name="Kuo A."/>
            <person name="LaButti K."/>
            <person name="Larrondo L.F."/>
            <person name="Lindquist E."/>
            <person name="Ling A."/>
            <person name="Lombard V."/>
            <person name="Lucas S."/>
            <person name="Lundell T."/>
            <person name="Martin R."/>
            <person name="McLaughlin D.J."/>
            <person name="Morgenstern I."/>
            <person name="Morin E."/>
            <person name="Murat C."/>
            <person name="Nagy L.G."/>
            <person name="Nolan M."/>
            <person name="Ohm R.A."/>
            <person name="Patyshakuliyeva A."/>
            <person name="Rokas A."/>
            <person name="Ruiz-Duenas F.J."/>
            <person name="Sabat G."/>
            <person name="Salamov A."/>
            <person name="Samejima M."/>
            <person name="Schmutz J."/>
            <person name="Slot J.C."/>
            <person name="St John F."/>
            <person name="Stenlid J."/>
            <person name="Sun H."/>
            <person name="Sun S."/>
            <person name="Syed K."/>
            <person name="Tsang A."/>
            <person name="Wiebenga A."/>
            <person name="Young D."/>
            <person name="Pisabarro A."/>
            <person name="Eastwood D.C."/>
            <person name="Martin F."/>
            <person name="Cullen D."/>
            <person name="Grigoriev I.V."/>
            <person name="Hibbett D.S."/>
        </authorList>
    </citation>
    <scope>NUCLEOTIDE SEQUENCE [LARGE SCALE GENOMIC DNA]</scope>
    <source>
        <strain evidence="2 3">LYAD-421 SS1</strain>
    </source>
</reference>
<gene>
    <name evidence="2" type="ORF">DICSQDRAFT_175721</name>
</gene>
<dbReference type="EMBL" id="JH719530">
    <property type="protein sequence ID" value="EJF55590.1"/>
    <property type="molecule type" value="Genomic_DNA"/>
</dbReference>
<accession>R7SIP6</accession>
<feature type="region of interest" description="Disordered" evidence="1">
    <location>
        <begin position="144"/>
        <end position="247"/>
    </location>
</feature>
<dbReference type="RefSeq" id="XP_007371673.1">
    <property type="nucleotide sequence ID" value="XM_007371611.1"/>
</dbReference>
<evidence type="ECO:0000313" key="2">
    <source>
        <dbReference type="EMBL" id="EJF55590.1"/>
    </source>
</evidence>
<evidence type="ECO:0000313" key="3">
    <source>
        <dbReference type="Proteomes" id="UP000053319"/>
    </source>
</evidence>
<dbReference type="HOGENOM" id="CLU_1124496_0_0_1"/>
<dbReference type="GeneID" id="18840250"/>
<organism evidence="2 3">
    <name type="scientific">Dichomitus squalens (strain LYAD-421)</name>
    <name type="common">Western red white-rot fungus</name>
    <dbReference type="NCBI Taxonomy" id="732165"/>
    <lineage>
        <taxon>Eukaryota</taxon>
        <taxon>Fungi</taxon>
        <taxon>Dikarya</taxon>
        <taxon>Basidiomycota</taxon>
        <taxon>Agaricomycotina</taxon>
        <taxon>Agaricomycetes</taxon>
        <taxon>Polyporales</taxon>
        <taxon>Polyporaceae</taxon>
        <taxon>Dichomitus</taxon>
    </lineage>
</organism>
<feature type="compositionally biased region" description="Polar residues" evidence="1">
    <location>
        <begin position="235"/>
        <end position="247"/>
    </location>
</feature>
<dbReference type="KEGG" id="dsq:DICSQDRAFT_175721"/>
<name>R7SIP6_DICSQ</name>
<feature type="compositionally biased region" description="Low complexity" evidence="1">
    <location>
        <begin position="207"/>
        <end position="220"/>
    </location>
</feature>
<feature type="region of interest" description="Disordered" evidence="1">
    <location>
        <begin position="32"/>
        <end position="52"/>
    </location>
</feature>
<dbReference type="AlphaFoldDB" id="R7SIP6"/>
<feature type="compositionally biased region" description="Acidic residues" evidence="1">
    <location>
        <begin position="34"/>
        <end position="43"/>
    </location>
</feature>
<proteinExistence type="predicted"/>
<dbReference type="Proteomes" id="UP000053319">
    <property type="component" value="Unassembled WGS sequence"/>
</dbReference>